<feature type="region of interest" description="Disordered" evidence="1">
    <location>
        <begin position="226"/>
        <end position="248"/>
    </location>
</feature>
<dbReference type="RefSeq" id="XP_004350455.1">
    <property type="nucleotide sequence ID" value="XM_004350404.1"/>
</dbReference>
<sequence>MNQERLCTPKDAVYVVYLIYLSLALYTSLSFPWYTLTTCVNGDCDSLRFEKMIYFQIKHYQVSGYTASRTKFDVSYNLNYACFVFAIGGIIITMLRVTAKKFGMATKYYRTFKNASIWYRYGAQLPLIILSASSCFNFISFNKTLCNNENNGSSSISSGQQNSSSDGDDICNKFEGSILYYDGRIPIWKEWGPYIGFYATAASVVFVICYIIILGVFFIHRSKSPKPSGTHTHSSPSFSGYINLNEQL</sequence>
<feature type="transmembrane region" description="Helical" evidence="2">
    <location>
        <begin position="12"/>
        <end position="33"/>
    </location>
</feature>
<feature type="transmembrane region" description="Helical" evidence="2">
    <location>
        <begin position="78"/>
        <end position="97"/>
    </location>
</feature>
<name>F4QDC0_CACFS</name>
<proteinExistence type="predicted"/>
<keyword evidence="2" id="KW-1133">Transmembrane helix</keyword>
<keyword evidence="4" id="KW-1185">Reference proteome</keyword>
<protein>
    <recommendedName>
        <fullName evidence="5">Transmembrane protein</fullName>
    </recommendedName>
</protein>
<dbReference type="KEGG" id="dfa:DFA_11509"/>
<keyword evidence="2" id="KW-0472">Membrane</keyword>
<dbReference type="Proteomes" id="UP000007797">
    <property type="component" value="Unassembled WGS sequence"/>
</dbReference>
<dbReference type="AlphaFoldDB" id="F4QDC0"/>
<feature type="transmembrane region" description="Helical" evidence="2">
    <location>
        <begin position="195"/>
        <end position="219"/>
    </location>
</feature>
<dbReference type="EMBL" id="GL883029">
    <property type="protein sequence ID" value="EGG13748.1"/>
    <property type="molecule type" value="Genomic_DNA"/>
</dbReference>
<gene>
    <name evidence="3" type="ORF">DFA_11509</name>
</gene>
<evidence type="ECO:0000313" key="3">
    <source>
        <dbReference type="EMBL" id="EGG13748.1"/>
    </source>
</evidence>
<accession>F4QDC0</accession>
<feature type="transmembrane region" description="Helical" evidence="2">
    <location>
        <begin position="118"/>
        <end position="139"/>
    </location>
</feature>
<evidence type="ECO:0000313" key="4">
    <source>
        <dbReference type="Proteomes" id="UP000007797"/>
    </source>
</evidence>
<dbReference type="GeneID" id="14866099"/>
<organism evidence="3 4">
    <name type="scientific">Cavenderia fasciculata</name>
    <name type="common">Slime mold</name>
    <name type="synonym">Dictyostelium fasciculatum</name>
    <dbReference type="NCBI Taxonomy" id="261658"/>
    <lineage>
        <taxon>Eukaryota</taxon>
        <taxon>Amoebozoa</taxon>
        <taxon>Evosea</taxon>
        <taxon>Eumycetozoa</taxon>
        <taxon>Dictyostelia</taxon>
        <taxon>Acytosteliales</taxon>
        <taxon>Cavenderiaceae</taxon>
        <taxon>Cavenderia</taxon>
    </lineage>
</organism>
<evidence type="ECO:0000256" key="2">
    <source>
        <dbReference type="SAM" id="Phobius"/>
    </source>
</evidence>
<reference evidence="4" key="1">
    <citation type="journal article" date="2011" name="Genome Res.">
        <title>Phylogeny-wide analysis of social amoeba genomes highlights ancient origins for complex intercellular communication.</title>
        <authorList>
            <person name="Heidel A.J."/>
            <person name="Lawal H.M."/>
            <person name="Felder M."/>
            <person name="Schilde C."/>
            <person name="Helps N.R."/>
            <person name="Tunggal B."/>
            <person name="Rivero F."/>
            <person name="John U."/>
            <person name="Schleicher M."/>
            <person name="Eichinger L."/>
            <person name="Platzer M."/>
            <person name="Noegel A.A."/>
            <person name="Schaap P."/>
            <person name="Gloeckner G."/>
        </authorList>
    </citation>
    <scope>NUCLEOTIDE SEQUENCE [LARGE SCALE GENOMIC DNA]</scope>
    <source>
        <strain evidence="4">SH3</strain>
    </source>
</reference>
<keyword evidence="2" id="KW-0812">Transmembrane</keyword>
<evidence type="ECO:0000256" key="1">
    <source>
        <dbReference type="SAM" id="MobiDB-lite"/>
    </source>
</evidence>
<evidence type="ECO:0008006" key="5">
    <source>
        <dbReference type="Google" id="ProtNLM"/>
    </source>
</evidence>